<proteinExistence type="predicted"/>
<protein>
    <submittedName>
        <fullName evidence="1">Uncharacterized protein</fullName>
    </submittedName>
</protein>
<reference evidence="2" key="1">
    <citation type="journal article" date="2021" name="Syst. Appl. Microbiol.">
        <title>Roseomonas hellenica sp. nov., isolated from roots of wild-growing Alkanna tinctoria.</title>
        <authorList>
            <person name="Rat A."/>
            <person name="Naranjo H.D."/>
            <person name="Lebbe L."/>
            <person name="Cnockaert M."/>
            <person name="Krigas N."/>
            <person name="Grigoriadou K."/>
            <person name="Maloupa E."/>
            <person name="Willems A."/>
        </authorList>
    </citation>
    <scope>NUCLEOTIDE SEQUENCE [LARGE SCALE GENOMIC DNA]</scope>
    <source>
        <strain evidence="2">LMG 31523</strain>
    </source>
</reference>
<evidence type="ECO:0000313" key="2">
    <source>
        <dbReference type="Proteomes" id="UP001196870"/>
    </source>
</evidence>
<gene>
    <name evidence="1" type="ORF">GXW71_21520</name>
</gene>
<dbReference type="EMBL" id="JAAGBB010000028">
    <property type="protein sequence ID" value="MBR0666954.1"/>
    <property type="molecule type" value="Genomic_DNA"/>
</dbReference>
<accession>A0ABS5F357</accession>
<dbReference type="RefSeq" id="WP_211854733.1">
    <property type="nucleotide sequence ID" value="NZ_JAAGBB010000028.1"/>
</dbReference>
<name>A0ABS5F357_9PROT</name>
<comment type="caution">
    <text evidence="1">The sequence shown here is derived from an EMBL/GenBank/DDBJ whole genome shotgun (WGS) entry which is preliminary data.</text>
</comment>
<sequence length="163" mass="17435">MLSTPAPQIDPVAVNPFGEDALAMAVLVARRAAGETYETIADTIGITPEGAEAMVAVFARMLRDALEAEGRFDRAEAEELAAGSPVAGGDPEFFMAVIEAWLTGKSYTELDAGMGWEPGTFAGRMAYFVVTIERDLRAHGCPVNPEAALSRAYAAEQQRQRPN</sequence>
<keyword evidence="2" id="KW-1185">Reference proteome</keyword>
<evidence type="ECO:0000313" key="1">
    <source>
        <dbReference type="EMBL" id="MBR0666954.1"/>
    </source>
</evidence>
<organism evidence="1 2">
    <name type="scientific">Plastoroseomonas hellenica</name>
    <dbReference type="NCBI Taxonomy" id="2687306"/>
    <lineage>
        <taxon>Bacteria</taxon>
        <taxon>Pseudomonadati</taxon>
        <taxon>Pseudomonadota</taxon>
        <taxon>Alphaproteobacteria</taxon>
        <taxon>Acetobacterales</taxon>
        <taxon>Acetobacteraceae</taxon>
        <taxon>Plastoroseomonas</taxon>
    </lineage>
</organism>
<dbReference type="Proteomes" id="UP001196870">
    <property type="component" value="Unassembled WGS sequence"/>
</dbReference>